<dbReference type="RefSeq" id="WP_018979422.1">
    <property type="nucleotide sequence ID" value="NZ_BAQD01000022.1"/>
</dbReference>
<gene>
    <name evidence="1" type="ORF">AA15669_1306</name>
</gene>
<sequence>MSDGSFTRKQLIVTFDVVNQDGSHDSLTLAENHRIRATISHAGMSIGSELALTIEGMSPDKIARLSYLKNTPNVINPTLRNQSSSTVTVRAGTYGTALPIAFHGMVWESYASFNGGSSTFTVKALTVVALAKVIPPALSYRGPRTVSSIFQDICTGAGITLVDHGGWDTYGTLYNHYVEGTKLDQIEGTLEATGGTYDFVPIVRTEDHERVSVSGTLHIWGPNYNGTQGKPQPSAPLISSQSGMVGYPNYSATGLTFSCLFRQDIAFYVPLQVSSQQMPAGWQEVGTTGKNQQGQTLRIPSKPYDGLWLPIYVSHDLSAEVPNGPWFTTAECQRTDMTGYVLPH</sequence>
<dbReference type="EMBL" id="BAQD01000022">
    <property type="protein sequence ID" value="GBQ07268.1"/>
    <property type="molecule type" value="Genomic_DNA"/>
</dbReference>
<organism evidence="1 2">
    <name type="scientific">Saccharibacter floricola DSM 15669</name>
    <dbReference type="NCBI Taxonomy" id="1123227"/>
    <lineage>
        <taxon>Bacteria</taxon>
        <taxon>Pseudomonadati</taxon>
        <taxon>Pseudomonadota</taxon>
        <taxon>Alphaproteobacteria</taxon>
        <taxon>Acetobacterales</taxon>
        <taxon>Acetobacteraceae</taxon>
        <taxon>Saccharibacter</taxon>
    </lineage>
</organism>
<proteinExistence type="predicted"/>
<keyword evidence="2" id="KW-1185">Reference proteome</keyword>
<reference evidence="1" key="1">
    <citation type="submission" date="2013-04" db="EMBL/GenBank/DDBJ databases">
        <title>The genome sequencing project of 58 acetic acid bacteria.</title>
        <authorList>
            <person name="Okamoto-Kainuma A."/>
            <person name="Ishikawa M."/>
            <person name="Umino S."/>
            <person name="Koizumi Y."/>
            <person name="Shiwa Y."/>
            <person name="Yoshikawa H."/>
            <person name="Matsutani M."/>
            <person name="Matsushita K."/>
        </authorList>
    </citation>
    <scope>NUCLEOTIDE SEQUENCE</scope>
    <source>
        <strain evidence="1">DSM 15669</strain>
    </source>
</reference>
<name>A0ABQ0NZI4_9PROT</name>
<protein>
    <submittedName>
        <fullName evidence="1">Uncharacterized protein</fullName>
    </submittedName>
</protein>
<dbReference type="Proteomes" id="UP001062901">
    <property type="component" value="Unassembled WGS sequence"/>
</dbReference>
<accession>A0ABQ0NZI4</accession>
<evidence type="ECO:0000313" key="1">
    <source>
        <dbReference type="EMBL" id="GBQ07268.1"/>
    </source>
</evidence>
<evidence type="ECO:0000313" key="2">
    <source>
        <dbReference type="Proteomes" id="UP001062901"/>
    </source>
</evidence>
<comment type="caution">
    <text evidence="1">The sequence shown here is derived from an EMBL/GenBank/DDBJ whole genome shotgun (WGS) entry which is preliminary data.</text>
</comment>